<comment type="caution">
    <text evidence="1">The sequence shown here is derived from an EMBL/GenBank/DDBJ whole genome shotgun (WGS) entry which is preliminary data.</text>
</comment>
<dbReference type="EMBL" id="JAHDVG010000482">
    <property type="protein sequence ID" value="KAH1173048.1"/>
    <property type="molecule type" value="Genomic_DNA"/>
</dbReference>
<accession>A0A9D3X525</accession>
<gene>
    <name evidence="1" type="ORF">KIL84_016887</name>
</gene>
<dbReference type="AlphaFoldDB" id="A0A9D3X525"/>
<dbReference type="Proteomes" id="UP000827986">
    <property type="component" value="Unassembled WGS sequence"/>
</dbReference>
<protein>
    <submittedName>
        <fullName evidence="1">Uncharacterized protein</fullName>
    </submittedName>
</protein>
<sequence>MMGMLSTNLFATHLNKKCPHYCSRERMGQHSLGDTFSGTGIFFMPSLHFPTVKGPAENKKGRSSCHSDCSYLAETDLVPLPVTAWDVPPDLSPSHSLPPLAEQRT</sequence>
<organism evidence="1 2">
    <name type="scientific">Mauremys mutica</name>
    <name type="common">yellowpond turtle</name>
    <dbReference type="NCBI Taxonomy" id="74926"/>
    <lineage>
        <taxon>Eukaryota</taxon>
        <taxon>Metazoa</taxon>
        <taxon>Chordata</taxon>
        <taxon>Craniata</taxon>
        <taxon>Vertebrata</taxon>
        <taxon>Euteleostomi</taxon>
        <taxon>Archelosauria</taxon>
        <taxon>Testudinata</taxon>
        <taxon>Testudines</taxon>
        <taxon>Cryptodira</taxon>
        <taxon>Durocryptodira</taxon>
        <taxon>Testudinoidea</taxon>
        <taxon>Geoemydidae</taxon>
        <taxon>Geoemydinae</taxon>
        <taxon>Mauremys</taxon>
    </lineage>
</organism>
<keyword evidence="2" id="KW-1185">Reference proteome</keyword>
<evidence type="ECO:0000313" key="1">
    <source>
        <dbReference type="EMBL" id="KAH1173048.1"/>
    </source>
</evidence>
<name>A0A9D3X525_9SAUR</name>
<evidence type="ECO:0000313" key="2">
    <source>
        <dbReference type="Proteomes" id="UP000827986"/>
    </source>
</evidence>
<proteinExistence type="predicted"/>
<reference evidence="1" key="1">
    <citation type="submission" date="2021-09" db="EMBL/GenBank/DDBJ databases">
        <title>The genome of Mauremys mutica provides insights into the evolution of semi-aquatic lifestyle.</title>
        <authorList>
            <person name="Gong S."/>
            <person name="Gao Y."/>
        </authorList>
    </citation>
    <scope>NUCLEOTIDE SEQUENCE</scope>
    <source>
        <strain evidence="1">MM-2020</strain>
        <tissue evidence="1">Muscle</tissue>
    </source>
</reference>